<proteinExistence type="predicted"/>
<name>A0AAF0ZIL4_SOLVR</name>
<dbReference type="AlphaFoldDB" id="A0AAF0ZIL4"/>
<dbReference type="Gene3D" id="3.30.70.270">
    <property type="match status" value="1"/>
</dbReference>
<evidence type="ECO:0000313" key="2">
    <source>
        <dbReference type="EMBL" id="WMV40996.1"/>
    </source>
</evidence>
<dbReference type="Pfam" id="PF00078">
    <property type="entry name" value="RVT_1"/>
    <property type="match status" value="1"/>
</dbReference>
<dbReference type="Proteomes" id="UP001234989">
    <property type="component" value="Chromosome 8"/>
</dbReference>
<sequence>MFVIVFIHDILIYSRSQDDHSDHLRIVLQILKDQQLFATFSKCKFWLRSMAFLGHVVSSKGNEVDPKKMDAVKSWPRPLSPLYIRSFLGLAGYRRSVTHIEEDKRELVRDVHRLARLGVQLVDSTKGGVIVHNGSKLSLVADVKAKKGLDPTLVELKEMVLKKSVEAFSQGGNGILRYQGPELVHPFFHVSLLKKFVGDPTTIVPLEGLGVKENLSFEEVLVDILDRQVKKLKNKEVSFVKVLWRNQLVKGATWEDEADMMSQYPHLFPSTQTPA</sequence>
<dbReference type="InterPro" id="IPR043502">
    <property type="entry name" value="DNA/RNA_pol_sf"/>
</dbReference>
<protein>
    <recommendedName>
        <fullName evidence="1">Reverse transcriptase domain-containing protein</fullName>
    </recommendedName>
</protein>
<dbReference type="InterPro" id="IPR000477">
    <property type="entry name" value="RT_dom"/>
</dbReference>
<dbReference type="PANTHER" id="PTHR46148:SF56">
    <property type="entry name" value="RETROTRANSPOSON PROTEIN"/>
    <property type="match status" value="1"/>
</dbReference>
<evidence type="ECO:0000259" key="1">
    <source>
        <dbReference type="Pfam" id="PF00078"/>
    </source>
</evidence>
<evidence type="ECO:0000313" key="3">
    <source>
        <dbReference type="Proteomes" id="UP001234989"/>
    </source>
</evidence>
<dbReference type="EMBL" id="CP133619">
    <property type="protein sequence ID" value="WMV40996.1"/>
    <property type="molecule type" value="Genomic_DNA"/>
</dbReference>
<feature type="domain" description="Reverse transcriptase" evidence="1">
    <location>
        <begin position="2"/>
        <end position="56"/>
    </location>
</feature>
<organism evidence="2 3">
    <name type="scientific">Solanum verrucosum</name>
    <dbReference type="NCBI Taxonomy" id="315347"/>
    <lineage>
        <taxon>Eukaryota</taxon>
        <taxon>Viridiplantae</taxon>
        <taxon>Streptophyta</taxon>
        <taxon>Embryophyta</taxon>
        <taxon>Tracheophyta</taxon>
        <taxon>Spermatophyta</taxon>
        <taxon>Magnoliopsida</taxon>
        <taxon>eudicotyledons</taxon>
        <taxon>Gunneridae</taxon>
        <taxon>Pentapetalae</taxon>
        <taxon>asterids</taxon>
        <taxon>lamiids</taxon>
        <taxon>Solanales</taxon>
        <taxon>Solanaceae</taxon>
        <taxon>Solanoideae</taxon>
        <taxon>Solaneae</taxon>
        <taxon>Solanum</taxon>
    </lineage>
</organism>
<gene>
    <name evidence="2" type="ORF">MTR67_034381</name>
</gene>
<accession>A0AAF0ZIL4</accession>
<reference evidence="2" key="1">
    <citation type="submission" date="2023-08" db="EMBL/GenBank/DDBJ databases">
        <title>A de novo genome assembly of Solanum verrucosum Schlechtendal, a Mexican diploid species geographically isolated from the other diploid A-genome species in potato relatives.</title>
        <authorList>
            <person name="Hosaka K."/>
        </authorList>
    </citation>
    <scope>NUCLEOTIDE SEQUENCE</scope>
    <source>
        <tissue evidence="2">Young leaves</tissue>
    </source>
</reference>
<keyword evidence="3" id="KW-1185">Reference proteome</keyword>
<dbReference type="InterPro" id="IPR043128">
    <property type="entry name" value="Rev_trsase/Diguanyl_cyclase"/>
</dbReference>
<dbReference type="PANTHER" id="PTHR46148">
    <property type="entry name" value="CHROMO DOMAIN-CONTAINING PROTEIN"/>
    <property type="match status" value="1"/>
</dbReference>
<dbReference type="SUPFAM" id="SSF56672">
    <property type="entry name" value="DNA/RNA polymerases"/>
    <property type="match status" value="1"/>
</dbReference>